<dbReference type="Pfam" id="PF08386">
    <property type="entry name" value="Abhydrolase_4"/>
    <property type="match status" value="1"/>
</dbReference>
<accession>A0ABS4W7C5</accession>
<organism evidence="6 7">
    <name type="scientific">Paeniglutamicibacter psychrophenolicus</name>
    <dbReference type="NCBI Taxonomy" id="257454"/>
    <lineage>
        <taxon>Bacteria</taxon>
        <taxon>Bacillati</taxon>
        <taxon>Actinomycetota</taxon>
        <taxon>Actinomycetes</taxon>
        <taxon>Micrococcales</taxon>
        <taxon>Micrococcaceae</taxon>
        <taxon>Paeniglutamicibacter</taxon>
    </lineage>
</organism>
<dbReference type="PANTHER" id="PTHR43248">
    <property type="entry name" value="2-SUCCINYL-6-HYDROXY-2,4-CYCLOHEXADIENE-1-CARBOXYLATE SYNTHASE"/>
    <property type="match status" value="1"/>
</dbReference>
<dbReference type="EMBL" id="JAGIOE010000001">
    <property type="protein sequence ID" value="MBP2372110.1"/>
    <property type="molecule type" value="Genomic_DNA"/>
</dbReference>
<feature type="signal peptide" evidence="4">
    <location>
        <begin position="1"/>
        <end position="28"/>
    </location>
</feature>
<reference evidence="6 7" key="1">
    <citation type="submission" date="2021-03" db="EMBL/GenBank/DDBJ databases">
        <title>Sequencing the genomes of 1000 actinobacteria strains.</title>
        <authorList>
            <person name="Klenk H.-P."/>
        </authorList>
    </citation>
    <scope>NUCLEOTIDE SEQUENCE [LARGE SCALE GENOMIC DNA]</scope>
    <source>
        <strain evidence="6 7">DSM 15454</strain>
    </source>
</reference>
<gene>
    <name evidence="6" type="ORF">JOF46_000022</name>
</gene>
<sequence length="516" mass="54019">MRAPRRLSVIAVLGSMALLLGACSTATAEAPAPAPASAPAAQPSAGAPVDAVPAGLEKFYTQELDWKSCGGVLQCTELSVPMDYANPGGDTMTLALNKRPGAKNAAGSLLVNPGGPGASGLEIVRDAVPTMFGQKLQRGFDVIGFDPRGVGSSTPVKCENPEEQDASRAEQFDATTDEGLAAMRKASAGYAALCAERTGKALGFVDTISAARDMDVMRAALGDKQLNYLGYSYGTSLGAHYAQLFPQNVGRLVLDGALDPTLDNDEITMGQAVGFEHEIRAYMQECLDSGDCPFTGELEDALGQLRDLFDSVEANPMVSSDGRRVPIIDFVNGFIIPLYDNSTWPMLTEGLRNAIAGNVDDILYFADLSAGRESDGSYTGNGTAAFTAINCLDYPMDADIPAMRAEAKALLEAAPTIGKYLAYGPVGCQDWKYPATGKPGELTAKGAAPIVVIGTTGDPATPYAWSQSLAEQLESASLVTFEGHGHTAYGRSNGCISDAVESYFLDGTVPADGLRC</sequence>
<comment type="caution">
    <text evidence="6">The sequence shown here is derived from an EMBL/GenBank/DDBJ whole genome shotgun (WGS) entry which is preliminary data.</text>
</comment>
<dbReference type="InterPro" id="IPR051601">
    <property type="entry name" value="Serine_prot/Carboxylest_S33"/>
</dbReference>
<dbReference type="PANTHER" id="PTHR43248:SF29">
    <property type="entry name" value="TRIPEPTIDYL AMINOPEPTIDASE"/>
    <property type="match status" value="1"/>
</dbReference>
<evidence type="ECO:0000259" key="5">
    <source>
        <dbReference type="Pfam" id="PF08386"/>
    </source>
</evidence>
<dbReference type="Gene3D" id="3.40.50.1820">
    <property type="entry name" value="alpha/beta hydrolase"/>
    <property type="match status" value="1"/>
</dbReference>
<evidence type="ECO:0000256" key="1">
    <source>
        <dbReference type="ARBA" id="ARBA00010088"/>
    </source>
</evidence>
<keyword evidence="2 4" id="KW-0732">Signal</keyword>
<dbReference type="RefSeq" id="WP_209905466.1">
    <property type="nucleotide sequence ID" value="NZ_BAAAMI010000009.1"/>
</dbReference>
<dbReference type="PROSITE" id="PS51257">
    <property type="entry name" value="PROKAR_LIPOPROTEIN"/>
    <property type="match status" value="1"/>
</dbReference>
<feature type="chain" id="PRO_5047447972" evidence="4">
    <location>
        <begin position="29"/>
        <end position="516"/>
    </location>
</feature>
<keyword evidence="3" id="KW-0378">Hydrolase</keyword>
<evidence type="ECO:0000256" key="4">
    <source>
        <dbReference type="SAM" id="SignalP"/>
    </source>
</evidence>
<proteinExistence type="inferred from homology"/>
<evidence type="ECO:0000256" key="3">
    <source>
        <dbReference type="ARBA" id="ARBA00022801"/>
    </source>
</evidence>
<keyword evidence="7" id="KW-1185">Reference proteome</keyword>
<dbReference type="InterPro" id="IPR013595">
    <property type="entry name" value="Pept_S33_TAP-like_C"/>
</dbReference>
<evidence type="ECO:0000313" key="6">
    <source>
        <dbReference type="EMBL" id="MBP2372110.1"/>
    </source>
</evidence>
<dbReference type="Proteomes" id="UP000766570">
    <property type="component" value="Unassembled WGS sequence"/>
</dbReference>
<name>A0ABS4W7C5_9MICC</name>
<evidence type="ECO:0000313" key="7">
    <source>
        <dbReference type="Proteomes" id="UP000766570"/>
    </source>
</evidence>
<protein>
    <submittedName>
        <fullName evidence="6">Pimeloyl-ACP methyl ester carboxylesterase</fullName>
    </submittedName>
</protein>
<comment type="similarity">
    <text evidence="1">Belongs to the peptidase S33 family.</text>
</comment>
<evidence type="ECO:0000256" key="2">
    <source>
        <dbReference type="ARBA" id="ARBA00022729"/>
    </source>
</evidence>
<dbReference type="InterPro" id="IPR029058">
    <property type="entry name" value="AB_hydrolase_fold"/>
</dbReference>
<dbReference type="SUPFAM" id="SSF53474">
    <property type="entry name" value="alpha/beta-Hydrolases"/>
    <property type="match status" value="1"/>
</dbReference>
<feature type="domain" description="Peptidase S33 tripeptidyl aminopeptidase-like C-terminal" evidence="5">
    <location>
        <begin position="415"/>
        <end position="516"/>
    </location>
</feature>